<feature type="domain" description="Creatinase N-terminal" evidence="13">
    <location>
        <begin position="108"/>
        <end position="250"/>
    </location>
</feature>
<evidence type="ECO:0000256" key="7">
    <source>
        <dbReference type="ARBA" id="ARBA00022490"/>
    </source>
</evidence>
<dbReference type="InterPro" id="IPR029149">
    <property type="entry name" value="Creatin/AminoP/Spt16_N"/>
</dbReference>
<evidence type="ECO:0000256" key="3">
    <source>
        <dbReference type="ARBA" id="ARBA00004496"/>
    </source>
</evidence>
<comment type="catalytic activity">
    <reaction evidence="1">
        <text>Release of any N-terminal amino acid, including proline, that is linked to proline, even from a dipeptide or tripeptide.</text>
        <dbReference type="EC" id="3.4.11.9"/>
    </reaction>
</comment>
<dbReference type="Pfam" id="PF16189">
    <property type="entry name" value="Creatinase_N_2"/>
    <property type="match status" value="1"/>
</dbReference>
<dbReference type="Pfam" id="PF16188">
    <property type="entry name" value="Peptidase_M24_C"/>
    <property type="match status" value="1"/>
</dbReference>
<keyword evidence="16" id="KW-1185">Reference proteome</keyword>
<dbReference type="Pfam" id="PF00557">
    <property type="entry name" value="Peptidase_M24"/>
    <property type="match status" value="1"/>
</dbReference>
<dbReference type="Pfam" id="PF01321">
    <property type="entry name" value="Creatinase_N"/>
    <property type="match status" value="1"/>
</dbReference>
<dbReference type="PANTHER" id="PTHR43763:SF6">
    <property type="entry name" value="XAA-PRO AMINOPEPTIDASE 1"/>
    <property type="match status" value="1"/>
</dbReference>
<gene>
    <name evidence="15" type="ORF">WICANDRAFT_87144</name>
</gene>
<dbReference type="Gene3D" id="3.40.350.10">
    <property type="entry name" value="Creatinase/prolidase N-terminal domain"/>
    <property type="match status" value="2"/>
</dbReference>
<evidence type="ECO:0000256" key="10">
    <source>
        <dbReference type="ARBA" id="ARBA00022801"/>
    </source>
</evidence>
<keyword evidence="7" id="KW-0963">Cytoplasm</keyword>
<comment type="cofactor">
    <cofactor evidence="2">
        <name>Mn(2+)</name>
        <dbReference type="ChEBI" id="CHEBI:29035"/>
    </cofactor>
</comment>
<dbReference type="FunFam" id="3.90.230.10:FF:000007">
    <property type="entry name" value="Xaa-Pro aminopeptidase P"/>
    <property type="match status" value="1"/>
</dbReference>
<name>A0A1E3PAQ7_WICAA</name>
<evidence type="ECO:0000259" key="14">
    <source>
        <dbReference type="Pfam" id="PF16188"/>
    </source>
</evidence>
<dbReference type="InterPro" id="IPR036005">
    <property type="entry name" value="Creatinase/aminopeptidase-like"/>
</dbReference>
<organism evidence="15 16">
    <name type="scientific">Wickerhamomyces anomalus (strain ATCC 58044 / CBS 1984 / NCYC 433 / NRRL Y-366-8)</name>
    <name type="common">Yeast</name>
    <name type="synonym">Hansenula anomala</name>
    <dbReference type="NCBI Taxonomy" id="683960"/>
    <lineage>
        <taxon>Eukaryota</taxon>
        <taxon>Fungi</taxon>
        <taxon>Dikarya</taxon>
        <taxon>Ascomycota</taxon>
        <taxon>Saccharomycotina</taxon>
        <taxon>Saccharomycetes</taxon>
        <taxon>Phaffomycetales</taxon>
        <taxon>Wickerhamomycetaceae</taxon>
        <taxon>Wickerhamomyces</taxon>
    </lineage>
</organism>
<dbReference type="InterPro" id="IPR050422">
    <property type="entry name" value="X-Pro_aminopeptidase_P"/>
</dbReference>
<evidence type="ECO:0000259" key="13">
    <source>
        <dbReference type="Pfam" id="PF01321"/>
    </source>
</evidence>
<dbReference type="Proteomes" id="UP000094112">
    <property type="component" value="Unassembled WGS sequence"/>
</dbReference>
<proteinExistence type="inferred from homology"/>
<dbReference type="GO" id="GO:0071281">
    <property type="term" value="P:cellular response to iron ion"/>
    <property type="evidence" value="ECO:0007669"/>
    <property type="project" value="EnsemblFungi"/>
</dbReference>
<feature type="domain" description="Peptidase M24 C-terminal" evidence="14">
    <location>
        <begin position="670"/>
        <end position="732"/>
    </location>
</feature>
<keyword evidence="8" id="KW-0645">Protease</keyword>
<dbReference type="RefSeq" id="XP_019041229.1">
    <property type="nucleotide sequence ID" value="XM_019186095.1"/>
</dbReference>
<keyword evidence="6" id="KW-0031">Aminopeptidase</keyword>
<evidence type="ECO:0000256" key="8">
    <source>
        <dbReference type="ARBA" id="ARBA00022670"/>
    </source>
</evidence>
<dbReference type="SUPFAM" id="SSF55920">
    <property type="entry name" value="Creatinase/aminopeptidase"/>
    <property type="match status" value="1"/>
</dbReference>
<evidence type="ECO:0000259" key="12">
    <source>
        <dbReference type="Pfam" id="PF00557"/>
    </source>
</evidence>
<dbReference type="FunFam" id="3.40.350.10:FF:000015">
    <property type="entry name" value="Xaa-Pro aminopeptidase app-1"/>
    <property type="match status" value="1"/>
</dbReference>
<dbReference type="STRING" id="683960.A0A1E3PAQ7"/>
<evidence type="ECO:0000256" key="1">
    <source>
        <dbReference type="ARBA" id="ARBA00001424"/>
    </source>
</evidence>
<dbReference type="InterPro" id="IPR033740">
    <property type="entry name" value="Pept_M24B"/>
</dbReference>
<evidence type="ECO:0000313" key="15">
    <source>
        <dbReference type="EMBL" id="ODQ62022.1"/>
    </source>
</evidence>
<keyword evidence="11" id="KW-0464">Manganese</keyword>
<feature type="domain" description="Peptidase M24" evidence="12">
    <location>
        <begin position="455"/>
        <end position="660"/>
    </location>
</feature>
<dbReference type="GeneID" id="30203341"/>
<dbReference type="EC" id="3.4.11.9" evidence="5"/>
<evidence type="ECO:0000256" key="9">
    <source>
        <dbReference type="ARBA" id="ARBA00022723"/>
    </source>
</evidence>
<dbReference type="SUPFAM" id="SSF53092">
    <property type="entry name" value="Creatinase/prolidase N-terminal domain"/>
    <property type="match status" value="1"/>
</dbReference>
<keyword evidence="9" id="KW-0479">Metal-binding</keyword>
<evidence type="ECO:0000256" key="5">
    <source>
        <dbReference type="ARBA" id="ARBA00012574"/>
    </source>
</evidence>
<comment type="subcellular location">
    <subcellularLocation>
        <location evidence="3">Cytoplasm</location>
    </subcellularLocation>
</comment>
<evidence type="ECO:0000256" key="4">
    <source>
        <dbReference type="ARBA" id="ARBA00008766"/>
    </source>
</evidence>
<dbReference type="GO" id="GO:0046872">
    <property type="term" value="F:metal ion binding"/>
    <property type="evidence" value="ECO:0007669"/>
    <property type="project" value="UniProtKB-KW"/>
</dbReference>
<evidence type="ECO:0000313" key="16">
    <source>
        <dbReference type="Proteomes" id="UP000094112"/>
    </source>
</evidence>
<dbReference type="GO" id="GO:0070006">
    <property type="term" value="F:metalloaminopeptidase activity"/>
    <property type="evidence" value="ECO:0007669"/>
    <property type="project" value="InterPro"/>
</dbReference>
<dbReference type="EMBL" id="KV454208">
    <property type="protein sequence ID" value="ODQ62022.1"/>
    <property type="molecule type" value="Genomic_DNA"/>
</dbReference>
<dbReference type="InterPro" id="IPR032416">
    <property type="entry name" value="Peptidase_M24_C"/>
</dbReference>
<dbReference type="GO" id="GO:0006508">
    <property type="term" value="P:proteolysis"/>
    <property type="evidence" value="ECO:0007669"/>
    <property type="project" value="UniProtKB-KW"/>
</dbReference>
<evidence type="ECO:0000256" key="11">
    <source>
        <dbReference type="ARBA" id="ARBA00023211"/>
    </source>
</evidence>
<dbReference type="CDD" id="cd01085">
    <property type="entry name" value="APP"/>
    <property type="match status" value="1"/>
</dbReference>
<sequence length="732" mass="82728">MSNKVTTKPSMFSLNAGAPSISGGVGPSSSAIPSGPNAGFARGQRPCSNCTCSPGLLSRKNRRTSLFLKQYSRRSSSFNTSPRKSLSSESIYSSDTICNTKNVNTTKRLEKLRYKMKENDVAVYIVPSEDEHQSEYVSLADQRRSFISGFTGSAGVAIITRDLLNFNEIPEGKSALSTDGRYFNQASQELDYNWILLKQGAKGEPTWQEWAINEAIEQSLGSGKKLVKIGIDPKLISYKGVLAFEQQIRKSIEQEGSEAKVELVPVKTNLVDQIWGEFEDVPKRPSFELINLKEEYTGESFQSKLKRLQEELSKSHTSSILISALDEVAWLLNLRGSDIQYNPVFYSYLVINNSEVKLFANNNYSPEIKKFFQESNIKVYPYEEIWKELSETTTILKDAKETILIPETASWEIVRNLNNCKFKQVHSPIDFFKSVKNKVEIKNFENAQFKDGISLAKYFAWLEKTLVKDEQLIDEYSAAEKLIEFRNEQPNYQGNSFETISSTGANAAVIHYSPEKDNCQMIDPSKIYLCDSGSQFYEGTTDITRTMHFTTPSQEEIDNYTYVLKGNLALEQLTFPEGTDGYMIDVIARQFLWSKGLDYRHGTGHGVGAYLNVHEGPIGIGGRTTLLNYPLKAGNIVTNEPGYYEDGKYGIRIENDMLVEPTNLKFGDKGFLKFRNLTLVPYCKKLINAKLLTPEEKKSINDYHKKIWSLLNGDLDKSSCEHAWLKRETSPL</sequence>
<comment type="similarity">
    <text evidence="4">Belongs to the peptidase M24B family.</text>
</comment>
<dbReference type="OrthoDB" id="9995434at2759"/>
<protein>
    <recommendedName>
        <fullName evidence="5">Xaa-Pro aminopeptidase</fullName>
        <ecNumber evidence="5">3.4.11.9</ecNumber>
    </recommendedName>
</protein>
<evidence type="ECO:0000256" key="2">
    <source>
        <dbReference type="ARBA" id="ARBA00001936"/>
    </source>
</evidence>
<dbReference type="GO" id="GO:0000122">
    <property type="term" value="P:negative regulation of transcription by RNA polymerase II"/>
    <property type="evidence" value="ECO:0007669"/>
    <property type="project" value="EnsemblFungi"/>
</dbReference>
<dbReference type="GO" id="GO:0005829">
    <property type="term" value="C:cytosol"/>
    <property type="evidence" value="ECO:0007669"/>
    <property type="project" value="EnsemblFungi"/>
</dbReference>
<keyword evidence="10" id="KW-0378">Hydrolase</keyword>
<dbReference type="InterPro" id="IPR000587">
    <property type="entry name" value="Creatinase_N"/>
</dbReference>
<reference evidence="15 16" key="1">
    <citation type="journal article" date="2016" name="Proc. Natl. Acad. Sci. U.S.A.">
        <title>Comparative genomics of biotechnologically important yeasts.</title>
        <authorList>
            <person name="Riley R."/>
            <person name="Haridas S."/>
            <person name="Wolfe K.H."/>
            <person name="Lopes M.R."/>
            <person name="Hittinger C.T."/>
            <person name="Goeker M."/>
            <person name="Salamov A.A."/>
            <person name="Wisecaver J.H."/>
            <person name="Long T.M."/>
            <person name="Calvey C.H."/>
            <person name="Aerts A.L."/>
            <person name="Barry K.W."/>
            <person name="Choi C."/>
            <person name="Clum A."/>
            <person name="Coughlan A.Y."/>
            <person name="Deshpande S."/>
            <person name="Douglass A.P."/>
            <person name="Hanson S.J."/>
            <person name="Klenk H.-P."/>
            <person name="LaButti K.M."/>
            <person name="Lapidus A."/>
            <person name="Lindquist E.A."/>
            <person name="Lipzen A.M."/>
            <person name="Meier-Kolthoff J.P."/>
            <person name="Ohm R.A."/>
            <person name="Otillar R.P."/>
            <person name="Pangilinan J.L."/>
            <person name="Peng Y."/>
            <person name="Rokas A."/>
            <person name="Rosa C.A."/>
            <person name="Scheuner C."/>
            <person name="Sibirny A.A."/>
            <person name="Slot J.C."/>
            <person name="Stielow J.B."/>
            <person name="Sun H."/>
            <person name="Kurtzman C.P."/>
            <person name="Blackwell M."/>
            <person name="Grigoriev I.V."/>
            <person name="Jeffries T.W."/>
        </authorList>
    </citation>
    <scope>NUCLEOTIDE SEQUENCE [LARGE SCALE GENOMIC DNA]</scope>
    <source>
        <strain evidence="16">ATCC 58044 / CBS 1984 / NCYC 433 / NRRL Y-366-8</strain>
    </source>
</reference>
<dbReference type="PANTHER" id="PTHR43763">
    <property type="entry name" value="XAA-PRO AMINOPEPTIDASE 1"/>
    <property type="match status" value="1"/>
</dbReference>
<accession>A0A1E3PAQ7</accession>
<dbReference type="Gene3D" id="3.90.230.10">
    <property type="entry name" value="Creatinase/methionine aminopeptidase superfamily"/>
    <property type="match status" value="1"/>
</dbReference>
<dbReference type="AlphaFoldDB" id="A0A1E3PAQ7"/>
<evidence type="ECO:0000256" key="6">
    <source>
        <dbReference type="ARBA" id="ARBA00022438"/>
    </source>
</evidence>
<dbReference type="InterPro" id="IPR000994">
    <property type="entry name" value="Pept_M24"/>
</dbReference>